<keyword evidence="2" id="KW-1185">Reference proteome</keyword>
<reference evidence="1" key="1">
    <citation type="submission" date="2023-05" db="EMBL/GenBank/DDBJ databases">
        <title>Nepenthes gracilis genome sequencing.</title>
        <authorList>
            <person name="Fukushima K."/>
        </authorList>
    </citation>
    <scope>NUCLEOTIDE SEQUENCE</scope>
    <source>
        <strain evidence="1">SING2019-196</strain>
    </source>
</reference>
<proteinExistence type="predicted"/>
<protein>
    <submittedName>
        <fullName evidence="1">Uncharacterized protein</fullName>
    </submittedName>
</protein>
<gene>
    <name evidence="1" type="ORF">Nepgr_011327</name>
</gene>
<evidence type="ECO:0000313" key="1">
    <source>
        <dbReference type="EMBL" id="GMH09486.1"/>
    </source>
</evidence>
<organism evidence="1 2">
    <name type="scientific">Nepenthes gracilis</name>
    <name type="common">Slender pitcher plant</name>
    <dbReference type="NCBI Taxonomy" id="150966"/>
    <lineage>
        <taxon>Eukaryota</taxon>
        <taxon>Viridiplantae</taxon>
        <taxon>Streptophyta</taxon>
        <taxon>Embryophyta</taxon>
        <taxon>Tracheophyta</taxon>
        <taxon>Spermatophyta</taxon>
        <taxon>Magnoliopsida</taxon>
        <taxon>eudicotyledons</taxon>
        <taxon>Gunneridae</taxon>
        <taxon>Pentapetalae</taxon>
        <taxon>Caryophyllales</taxon>
        <taxon>Nepenthaceae</taxon>
        <taxon>Nepenthes</taxon>
    </lineage>
</organism>
<dbReference type="Proteomes" id="UP001279734">
    <property type="component" value="Unassembled WGS sequence"/>
</dbReference>
<accession>A0AAD3SEY9</accession>
<dbReference type="AlphaFoldDB" id="A0AAD3SEY9"/>
<name>A0AAD3SEY9_NEPGR</name>
<evidence type="ECO:0000313" key="2">
    <source>
        <dbReference type="Proteomes" id="UP001279734"/>
    </source>
</evidence>
<sequence>MVTKEFYKCEFVDPAGETVSIYSTVEKSIEEELKTDVDMGEASFPSTWFSDAFYLELSRGSVDATVLAILELAIYIGIKDSNGQLEGFLSMVSTLVPKFISGSTFGRYLNVLQI</sequence>
<dbReference type="EMBL" id="BSYO01000009">
    <property type="protein sequence ID" value="GMH09486.1"/>
    <property type="molecule type" value="Genomic_DNA"/>
</dbReference>
<comment type="caution">
    <text evidence="1">The sequence shown here is derived from an EMBL/GenBank/DDBJ whole genome shotgun (WGS) entry which is preliminary data.</text>
</comment>